<comment type="caution">
    <text evidence="1">The sequence shown here is derived from an EMBL/GenBank/DDBJ whole genome shotgun (WGS) entry which is preliminary data.</text>
</comment>
<reference evidence="1" key="1">
    <citation type="submission" date="2023-07" db="EMBL/GenBank/DDBJ databases">
        <title>Sequencing the genomes of 1000 actinobacteria strains.</title>
        <authorList>
            <person name="Klenk H.-P."/>
        </authorList>
    </citation>
    <scope>NUCLEOTIDE SEQUENCE</scope>
    <source>
        <strain evidence="1">DSM 44707</strain>
    </source>
</reference>
<organism evidence="1 2">
    <name type="scientific">Catenuloplanes atrovinosus</name>
    <dbReference type="NCBI Taxonomy" id="137266"/>
    <lineage>
        <taxon>Bacteria</taxon>
        <taxon>Bacillati</taxon>
        <taxon>Actinomycetota</taxon>
        <taxon>Actinomycetes</taxon>
        <taxon>Micromonosporales</taxon>
        <taxon>Micromonosporaceae</taxon>
        <taxon>Catenuloplanes</taxon>
    </lineage>
</organism>
<dbReference type="RefSeq" id="WP_310362376.1">
    <property type="nucleotide sequence ID" value="NZ_JAVDYB010000001.1"/>
</dbReference>
<gene>
    <name evidence="1" type="ORF">J2S41_000451</name>
</gene>
<sequence length="191" mass="20806">MAADVRPLFVTVLAHRRVVSGRRYHSPLVTCYEVLRAFSLLGYRAGLLEVDVTVVDLDRGGKRIASVGGHVVVDATSFNRIVDPALFLRREIRRAVGPATPTTPVVFPRTEALRRPGNAVARPPHAMLYDFAPGSLSADMIERGDALLEAERNALLTASQALSIILALWNLDSSRIGLNPLLQGYADRGPE</sequence>
<keyword evidence="2" id="KW-1185">Reference proteome</keyword>
<accession>A0AAE4C7B1</accession>
<proteinExistence type="predicted"/>
<dbReference type="AlphaFoldDB" id="A0AAE4C7B1"/>
<protein>
    <submittedName>
        <fullName evidence="1">Uncharacterized protein</fullName>
    </submittedName>
</protein>
<evidence type="ECO:0000313" key="2">
    <source>
        <dbReference type="Proteomes" id="UP001183643"/>
    </source>
</evidence>
<dbReference type="EMBL" id="JAVDYB010000001">
    <property type="protein sequence ID" value="MDR7273673.1"/>
    <property type="molecule type" value="Genomic_DNA"/>
</dbReference>
<name>A0AAE4C7B1_9ACTN</name>
<dbReference type="Proteomes" id="UP001183643">
    <property type="component" value="Unassembled WGS sequence"/>
</dbReference>
<evidence type="ECO:0000313" key="1">
    <source>
        <dbReference type="EMBL" id="MDR7273673.1"/>
    </source>
</evidence>